<feature type="domain" description="CN hydrolase" evidence="2">
    <location>
        <begin position="1"/>
        <end position="249"/>
    </location>
</feature>
<dbReference type="EMBL" id="CP106982">
    <property type="protein sequence ID" value="UYF93532.1"/>
    <property type="molecule type" value="Genomic_DNA"/>
</dbReference>
<dbReference type="Proteomes" id="UP001163947">
    <property type="component" value="Chromosome"/>
</dbReference>
<evidence type="ECO:0000259" key="2">
    <source>
        <dbReference type="PROSITE" id="PS50263"/>
    </source>
</evidence>
<accession>A0A0F6VGD6</accession>
<reference evidence="3" key="2">
    <citation type="submission" date="2019-10" db="EMBL/GenBank/DDBJ databases">
        <title>Draft genome sequence of Rhodococcus aetherivorans JCM 14343.</title>
        <authorList>
            <person name="Inoue D."/>
            <person name="Nakazawa M."/>
            <person name="Yamamoto N."/>
            <person name="Sei K."/>
            <person name="Ike M."/>
        </authorList>
    </citation>
    <scope>NUCLEOTIDE SEQUENCE</scope>
    <source>
        <strain evidence="3">JCM 14343</strain>
    </source>
</reference>
<dbReference type="AlphaFoldDB" id="A0A059MUW9"/>
<protein>
    <submittedName>
        <fullName evidence="3">Aliphatic amidase AmiE</fullName>
        <ecNumber evidence="3">3.5.1.4</ecNumber>
    </submittedName>
    <submittedName>
        <fullName evidence="4">Carbon-nitrogen hydrolase family protein</fullName>
    </submittedName>
</protein>
<dbReference type="PANTHER" id="PTHR43674:SF16">
    <property type="entry name" value="CARBON-NITROGEN FAMILY, PUTATIVE (AFU_ORTHOLOGUE AFUA_5G02350)-RELATED"/>
    <property type="match status" value="1"/>
</dbReference>
<dbReference type="GeneID" id="83623619"/>
<dbReference type="Pfam" id="PF00795">
    <property type="entry name" value="CN_hydrolase"/>
    <property type="match status" value="1"/>
</dbReference>
<keyword evidence="1 4" id="KW-0378">Hydrolase</keyword>
<proteinExistence type="predicted"/>
<gene>
    <name evidence="4" type="ORF">OCS65_24365</name>
    <name evidence="3" type="ORF">RAJCM14343_3140</name>
</gene>
<organism evidence="4 6">
    <name type="scientific">Rhodococcus aetherivorans</name>
    <dbReference type="NCBI Taxonomy" id="191292"/>
    <lineage>
        <taxon>Bacteria</taxon>
        <taxon>Bacillati</taxon>
        <taxon>Actinomycetota</taxon>
        <taxon>Actinomycetes</taxon>
        <taxon>Mycobacteriales</taxon>
        <taxon>Nocardiaceae</taxon>
        <taxon>Rhodococcus</taxon>
    </lineage>
</organism>
<evidence type="ECO:0000256" key="1">
    <source>
        <dbReference type="ARBA" id="ARBA00022801"/>
    </source>
</evidence>
<reference evidence="3 5" key="1">
    <citation type="journal article" date="2018" name="Biodegradation">
        <title>1,4-Dioxane degradation characteristics of Rhodococcus aetherivorans JCM 14343.</title>
        <authorList>
            <person name="Inoue D."/>
            <person name="Tsunoda T."/>
            <person name="Yamamoto N."/>
            <person name="Ike M."/>
            <person name="Sei K."/>
        </authorList>
    </citation>
    <scope>NUCLEOTIDE SEQUENCE [LARGE SCALE GENOMIC DNA]</scope>
    <source>
        <strain evidence="3 5">JCM 14343</strain>
    </source>
</reference>
<dbReference type="EMBL" id="BLAH01000086">
    <property type="protein sequence ID" value="GES37881.1"/>
    <property type="molecule type" value="Genomic_DNA"/>
</dbReference>
<dbReference type="EC" id="3.5.1.4" evidence="3"/>
<dbReference type="InterPro" id="IPR036526">
    <property type="entry name" value="C-N_Hydrolase_sf"/>
</dbReference>
<dbReference type="InterPro" id="IPR050345">
    <property type="entry name" value="Aliph_Amidase/BUP"/>
</dbReference>
<accession>A0A059MUW9</accession>
<dbReference type="PROSITE" id="PS50263">
    <property type="entry name" value="CN_HYDROLASE"/>
    <property type="match status" value="1"/>
</dbReference>
<dbReference type="CDD" id="cd07197">
    <property type="entry name" value="nitrilase"/>
    <property type="match status" value="1"/>
</dbReference>
<reference evidence="4" key="3">
    <citation type="submission" date="2022-09" db="EMBL/GenBank/DDBJ databases">
        <title>The genome sequence of Rhodococcus aetherivorans N1.</title>
        <authorList>
            <person name="Jiang W."/>
        </authorList>
    </citation>
    <scope>NUCLEOTIDE SEQUENCE</scope>
    <source>
        <strain evidence="4">N1</strain>
    </source>
</reference>
<accession>N1LZM8</accession>
<evidence type="ECO:0000313" key="3">
    <source>
        <dbReference type="EMBL" id="GES37881.1"/>
    </source>
</evidence>
<dbReference type="SUPFAM" id="SSF56317">
    <property type="entry name" value="Carbon-nitrogen hydrolase"/>
    <property type="match status" value="1"/>
</dbReference>
<evidence type="ECO:0000313" key="6">
    <source>
        <dbReference type="Proteomes" id="UP001163947"/>
    </source>
</evidence>
<dbReference type="KEGG" id="rav:AAT18_04680"/>
<dbReference type="Gene3D" id="3.60.110.10">
    <property type="entry name" value="Carbon-nitrogen hydrolase"/>
    <property type="match status" value="1"/>
</dbReference>
<dbReference type="GO" id="GO:0004040">
    <property type="term" value="F:amidase activity"/>
    <property type="evidence" value="ECO:0007669"/>
    <property type="project" value="UniProtKB-EC"/>
</dbReference>
<dbReference type="InterPro" id="IPR003010">
    <property type="entry name" value="C-N_Hydrolase"/>
</dbReference>
<dbReference type="Proteomes" id="UP000325466">
    <property type="component" value="Unassembled WGS sequence"/>
</dbReference>
<evidence type="ECO:0000313" key="4">
    <source>
        <dbReference type="EMBL" id="UYF93532.1"/>
    </source>
</evidence>
<dbReference type="RefSeq" id="WP_006931879.1">
    <property type="nucleotide sequence ID" value="NZ_BAAAYP010000042.1"/>
</dbReference>
<evidence type="ECO:0000313" key="5">
    <source>
        <dbReference type="Proteomes" id="UP000325466"/>
    </source>
</evidence>
<keyword evidence="5" id="KW-1185">Reference proteome</keyword>
<name>A0A059MUW9_9NOCA</name>
<sequence>MTRIAALAGHFGRDVPRALLKLETLIESARRDRIELLVLPDACLGGYISDLRRPDPDDLPPALWRDGPELDALARMAGEMTVCVGYTERDGDLRYNAAACVTGDGILGTHRKVHQPAGEFLAYAPGDRFEAFDTPVGRMGMLIDYDKTFPESARTLALDGARIVAALSAWPASVTDRAARLPQDRQSRLFDLYDAARAAENQVVLVSSNQTGMQGGMRFLGQAKIVGPGGEVLARTGTKGGLAVVDIDVEVEVERARRVLHHLAERRVDTYRGLLDEKGDIG</sequence>
<dbReference type="PANTHER" id="PTHR43674">
    <property type="entry name" value="NITRILASE C965.09-RELATED"/>
    <property type="match status" value="1"/>
</dbReference>